<name>A0A6D2HU41_9BRAS</name>
<dbReference type="PANTHER" id="PTHR31168:SF21">
    <property type="entry name" value="EMB|CAB89385.1"/>
    <property type="match status" value="1"/>
</dbReference>
<evidence type="ECO:0008006" key="5">
    <source>
        <dbReference type="Google" id="ProtNLM"/>
    </source>
</evidence>
<dbReference type="OrthoDB" id="665451at2759"/>
<dbReference type="Pfam" id="PF04654">
    <property type="entry name" value="DUF599"/>
    <property type="match status" value="1"/>
</dbReference>
<feature type="transmembrane region" description="Helical" evidence="2">
    <location>
        <begin position="214"/>
        <end position="238"/>
    </location>
</feature>
<dbReference type="EMBL" id="CACVBM020000554">
    <property type="protein sequence ID" value="CAA7020464.1"/>
    <property type="molecule type" value="Genomic_DNA"/>
</dbReference>
<dbReference type="InterPro" id="IPR006747">
    <property type="entry name" value="DUF599"/>
</dbReference>
<evidence type="ECO:0000313" key="4">
    <source>
        <dbReference type="Proteomes" id="UP000467841"/>
    </source>
</evidence>
<comment type="caution">
    <text evidence="3">The sequence shown here is derived from an EMBL/GenBank/DDBJ whole genome shotgun (WGS) entry which is preliminary data.</text>
</comment>
<dbReference type="InterPro" id="IPR011990">
    <property type="entry name" value="TPR-like_helical_dom_sf"/>
</dbReference>
<sequence length="274" mass="30345">MAKELTSKAHEAFVDDDLEIDVDLYSKVIELDPNCADFFADRVQANIKLLNFTEEALLTPALSPVTPQSKSLRPGNPHQNLNNPAKKDELGCALTVLSSSISASTFMASIALTLSSLIGAWIGSSPVNMTVFTGHFVYGDTSSITMVIKYTSLLICFLVAFCCFVQSTRSFLHANYLITTPGEDIPPEMVKRAVLRGGNFWSIGLRALYLALNLLLWLFGPIPMFVNSVLMVVCLYYLDTNSVVQPLYHRTFQAEQTVKRMRGVLPEQLTFTCN</sequence>
<evidence type="ECO:0000256" key="2">
    <source>
        <dbReference type="SAM" id="Phobius"/>
    </source>
</evidence>
<feature type="region of interest" description="Disordered" evidence="1">
    <location>
        <begin position="65"/>
        <end position="84"/>
    </location>
</feature>
<protein>
    <recommendedName>
        <fullName evidence="5">Transmembrane protein</fullName>
    </recommendedName>
</protein>
<dbReference type="Gene3D" id="1.25.40.10">
    <property type="entry name" value="Tetratricopeptide repeat domain"/>
    <property type="match status" value="1"/>
</dbReference>
<keyword evidence="2" id="KW-0812">Transmembrane</keyword>
<dbReference type="Proteomes" id="UP000467841">
    <property type="component" value="Unassembled WGS sequence"/>
</dbReference>
<feature type="compositionally biased region" description="Polar residues" evidence="1">
    <location>
        <begin position="65"/>
        <end position="83"/>
    </location>
</feature>
<gene>
    <name evidence="3" type="ORF">MERR_LOCUS7699</name>
</gene>
<evidence type="ECO:0000313" key="3">
    <source>
        <dbReference type="EMBL" id="CAA7020464.1"/>
    </source>
</evidence>
<dbReference type="PANTHER" id="PTHR31168">
    <property type="entry name" value="OS02G0292800 PROTEIN"/>
    <property type="match status" value="1"/>
</dbReference>
<reference evidence="3" key="1">
    <citation type="submission" date="2020-01" db="EMBL/GenBank/DDBJ databases">
        <authorList>
            <person name="Mishra B."/>
        </authorList>
    </citation>
    <scope>NUCLEOTIDE SEQUENCE [LARGE SCALE GENOMIC DNA]</scope>
</reference>
<accession>A0A6D2HU41</accession>
<keyword evidence="2" id="KW-0472">Membrane</keyword>
<proteinExistence type="predicted"/>
<organism evidence="3 4">
    <name type="scientific">Microthlaspi erraticum</name>
    <dbReference type="NCBI Taxonomy" id="1685480"/>
    <lineage>
        <taxon>Eukaryota</taxon>
        <taxon>Viridiplantae</taxon>
        <taxon>Streptophyta</taxon>
        <taxon>Embryophyta</taxon>
        <taxon>Tracheophyta</taxon>
        <taxon>Spermatophyta</taxon>
        <taxon>Magnoliopsida</taxon>
        <taxon>eudicotyledons</taxon>
        <taxon>Gunneridae</taxon>
        <taxon>Pentapetalae</taxon>
        <taxon>rosids</taxon>
        <taxon>malvids</taxon>
        <taxon>Brassicales</taxon>
        <taxon>Brassicaceae</taxon>
        <taxon>Coluteocarpeae</taxon>
        <taxon>Microthlaspi</taxon>
    </lineage>
</organism>
<dbReference type="AlphaFoldDB" id="A0A6D2HU41"/>
<feature type="transmembrane region" description="Helical" evidence="2">
    <location>
        <begin position="144"/>
        <end position="165"/>
    </location>
</feature>
<keyword evidence="4" id="KW-1185">Reference proteome</keyword>
<keyword evidence="2" id="KW-1133">Transmembrane helix</keyword>
<evidence type="ECO:0000256" key="1">
    <source>
        <dbReference type="SAM" id="MobiDB-lite"/>
    </source>
</evidence>